<evidence type="ECO:0000313" key="2">
    <source>
        <dbReference type="Proteomes" id="UP000597444"/>
    </source>
</evidence>
<dbReference type="InterPro" id="IPR052948">
    <property type="entry name" value="Low_temp-induced_all0457"/>
</dbReference>
<keyword evidence="2" id="KW-1185">Reference proteome</keyword>
<protein>
    <recommendedName>
        <fullName evidence="3">DUF1269 domain-containing protein</fullName>
    </recommendedName>
</protein>
<proteinExistence type="predicted"/>
<accession>A0A8J3N832</accession>
<gene>
    <name evidence="1" type="ORF">KSF_093110</name>
</gene>
<reference evidence="1" key="1">
    <citation type="submission" date="2020-10" db="EMBL/GenBank/DDBJ databases">
        <title>Taxonomic study of unclassified bacteria belonging to the class Ktedonobacteria.</title>
        <authorList>
            <person name="Yabe S."/>
            <person name="Wang C.M."/>
            <person name="Zheng Y."/>
            <person name="Sakai Y."/>
            <person name="Cavaletti L."/>
            <person name="Monciardini P."/>
            <person name="Donadio S."/>
        </authorList>
    </citation>
    <scope>NUCLEOTIDE SEQUENCE</scope>
    <source>
        <strain evidence="1">ID150040</strain>
    </source>
</reference>
<dbReference type="RefSeq" id="WP_220209910.1">
    <property type="nucleotide sequence ID" value="NZ_BNJK01000002.1"/>
</dbReference>
<evidence type="ECO:0008006" key="3">
    <source>
        <dbReference type="Google" id="ProtNLM"/>
    </source>
</evidence>
<evidence type="ECO:0000313" key="1">
    <source>
        <dbReference type="EMBL" id="GHO99263.1"/>
    </source>
</evidence>
<comment type="caution">
    <text evidence="1">The sequence shown here is derived from an EMBL/GenBank/DDBJ whole genome shotgun (WGS) entry which is preliminary data.</text>
</comment>
<dbReference type="PANTHER" id="PTHR36109:SF2">
    <property type="entry name" value="MEMBRANE PROTEIN"/>
    <property type="match status" value="1"/>
</dbReference>
<dbReference type="PANTHER" id="PTHR36109">
    <property type="entry name" value="MEMBRANE PROTEIN-RELATED"/>
    <property type="match status" value="1"/>
</dbReference>
<organism evidence="1 2">
    <name type="scientific">Reticulibacter mediterranei</name>
    <dbReference type="NCBI Taxonomy" id="2778369"/>
    <lineage>
        <taxon>Bacteria</taxon>
        <taxon>Bacillati</taxon>
        <taxon>Chloroflexota</taxon>
        <taxon>Ktedonobacteria</taxon>
        <taxon>Ktedonobacterales</taxon>
        <taxon>Reticulibacteraceae</taxon>
        <taxon>Reticulibacter</taxon>
    </lineage>
</organism>
<dbReference type="AlphaFoldDB" id="A0A8J3N832"/>
<sequence>MQENRVVIGVFHDRAQAEQALQELRQTGFREDQLGFLMREGNTRVEDVPAEQPEGNSTAGAIAGGVVGGVAGAAAASLIPGVGSAIAGGILLSAGGAVLGAATGRFITTLMHLGVPEEQARAYDQEVQVGRSIVIVQADERPLEAFQILKRNSAYDPGAPVDIVQAHDPEATAKLEEP</sequence>
<dbReference type="Proteomes" id="UP000597444">
    <property type="component" value="Unassembled WGS sequence"/>
</dbReference>
<name>A0A8J3N832_9CHLR</name>
<dbReference type="EMBL" id="BNJK01000002">
    <property type="protein sequence ID" value="GHO99263.1"/>
    <property type="molecule type" value="Genomic_DNA"/>
</dbReference>